<dbReference type="STRING" id="742766.HMPREF9455_01646"/>
<dbReference type="AlphaFoldDB" id="F5IX29"/>
<dbReference type="Proteomes" id="UP000004913">
    <property type="component" value="Unassembled WGS sequence"/>
</dbReference>
<organism evidence="2 3">
    <name type="scientific">Dysgonomonas gadei ATCC BAA-286</name>
    <dbReference type="NCBI Taxonomy" id="742766"/>
    <lineage>
        <taxon>Bacteria</taxon>
        <taxon>Pseudomonadati</taxon>
        <taxon>Bacteroidota</taxon>
        <taxon>Bacteroidia</taxon>
        <taxon>Bacteroidales</taxon>
        <taxon>Dysgonomonadaceae</taxon>
        <taxon>Dysgonomonas</taxon>
    </lineage>
</organism>
<comment type="caution">
    <text evidence="2">The sequence shown here is derived from an EMBL/GenBank/DDBJ whole genome shotgun (WGS) entry which is preliminary data.</text>
</comment>
<proteinExistence type="predicted"/>
<keyword evidence="1" id="KW-1133">Transmembrane helix</keyword>
<sequence>MQSLIIVAFVMLIIGIVIAAFSDDNSFFQKIGSALIIFSFIMILILSLFL</sequence>
<evidence type="ECO:0008006" key="4">
    <source>
        <dbReference type="Google" id="ProtNLM"/>
    </source>
</evidence>
<keyword evidence="3" id="KW-1185">Reference proteome</keyword>
<feature type="transmembrane region" description="Helical" evidence="1">
    <location>
        <begin position="29"/>
        <end position="49"/>
    </location>
</feature>
<gene>
    <name evidence="2" type="ORF">HMPREF9455_01646</name>
</gene>
<reference evidence="2 3" key="1">
    <citation type="submission" date="2011-04" db="EMBL/GenBank/DDBJ databases">
        <title>The Genome Sequence of Dysgonomonas gadei ATCC BAA-286.</title>
        <authorList>
            <consortium name="The Broad Institute Genome Sequencing Platform"/>
            <person name="Earl A."/>
            <person name="Ward D."/>
            <person name="Feldgarden M."/>
            <person name="Gevers D."/>
            <person name="Pudlo N."/>
            <person name="Martens E."/>
            <person name="Allen-Vercoe E."/>
            <person name="Young S.K."/>
            <person name="Zeng Q."/>
            <person name="Gargeya S."/>
            <person name="Fitzgerald M."/>
            <person name="Haas B."/>
            <person name="Abouelleil A."/>
            <person name="Alvarado L."/>
            <person name="Arachchi H.M."/>
            <person name="Berlin A."/>
            <person name="Brown A."/>
            <person name="Chapman S.B."/>
            <person name="Chen Z."/>
            <person name="Dunbar C."/>
            <person name="Freedman E."/>
            <person name="Gearin G."/>
            <person name="Gellesch M."/>
            <person name="Goldberg J."/>
            <person name="Griggs A."/>
            <person name="Gujja S."/>
            <person name="Heiman D."/>
            <person name="Howarth C."/>
            <person name="Larson L."/>
            <person name="Lui A."/>
            <person name="MacDonald P.J.P."/>
            <person name="Mehta T."/>
            <person name="Montmayeur A."/>
            <person name="Murphy C."/>
            <person name="Neiman D."/>
            <person name="Pearson M."/>
            <person name="Priest M."/>
            <person name="Roberts A."/>
            <person name="Saif S."/>
            <person name="Shea T."/>
            <person name="Shenoy N."/>
            <person name="Sisk P."/>
            <person name="Stolte C."/>
            <person name="Sykes S."/>
            <person name="Yandava C."/>
            <person name="Wortman J."/>
            <person name="Nusbaum C."/>
            <person name="Birren B."/>
        </authorList>
    </citation>
    <scope>NUCLEOTIDE SEQUENCE [LARGE SCALE GENOMIC DNA]</scope>
    <source>
        <strain evidence="2 3">ATCC BAA-286</strain>
    </source>
</reference>
<name>F5IX29_9BACT</name>
<dbReference type="HOGENOM" id="CLU_3117253_0_0_10"/>
<evidence type="ECO:0000313" key="2">
    <source>
        <dbReference type="EMBL" id="EGK02376.1"/>
    </source>
</evidence>
<keyword evidence="1" id="KW-0812">Transmembrane</keyword>
<evidence type="ECO:0000313" key="3">
    <source>
        <dbReference type="Proteomes" id="UP000004913"/>
    </source>
</evidence>
<evidence type="ECO:0000256" key="1">
    <source>
        <dbReference type="SAM" id="Phobius"/>
    </source>
</evidence>
<dbReference type="EMBL" id="ADLV01000018">
    <property type="protein sequence ID" value="EGK02376.1"/>
    <property type="molecule type" value="Genomic_DNA"/>
</dbReference>
<protein>
    <recommendedName>
        <fullName evidence="4">DUF1328 domain-containing protein</fullName>
    </recommendedName>
</protein>
<keyword evidence="1" id="KW-0472">Membrane</keyword>
<accession>F5IX29</accession>